<dbReference type="SUPFAM" id="SSF49401">
    <property type="entry name" value="Bacterial adhesins"/>
    <property type="match status" value="1"/>
</dbReference>
<feature type="chain" id="PRO_5003442523" description="Agglutinin-like protein N-terminal domain-containing protein" evidence="16">
    <location>
        <begin position="18"/>
        <end position="444"/>
    </location>
</feature>
<evidence type="ECO:0000256" key="16">
    <source>
        <dbReference type="SAM" id="SignalP"/>
    </source>
</evidence>
<evidence type="ECO:0000259" key="17">
    <source>
        <dbReference type="SMART" id="SM01056"/>
    </source>
</evidence>
<dbReference type="InterPro" id="IPR011252">
    <property type="entry name" value="Fibrogen-bd_dom1"/>
</dbReference>
<evidence type="ECO:0000256" key="15">
    <source>
        <dbReference type="ARBA" id="ARBA00023288"/>
    </source>
</evidence>
<dbReference type="InParanoid" id="G3ARC3"/>
<dbReference type="InterPro" id="IPR008440">
    <property type="entry name" value="Agglutinin-like_ALS_rpt"/>
</dbReference>
<keyword evidence="11" id="KW-0843">Virulence</keyword>
<evidence type="ECO:0000256" key="8">
    <source>
        <dbReference type="ARBA" id="ARBA00022729"/>
    </source>
</evidence>
<dbReference type="GO" id="GO:0009986">
    <property type="term" value="C:cell surface"/>
    <property type="evidence" value="ECO:0007669"/>
    <property type="project" value="TreeGrafter"/>
</dbReference>
<dbReference type="GO" id="GO:0044403">
    <property type="term" value="P:biological process involved in symbiotic interaction"/>
    <property type="evidence" value="ECO:0007669"/>
    <property type="project" value="UniProtKB-ARBA"/>
</dbReference>
<keyword evidence="8 16" id="KW-0732">Signal</keyword>
<feature type="non-terminal residue" evidence="18">
    <location>
        <position position="444"/>
    </location>
</feature>
<dbReference type="RefSeq" id="XP_007376508.1">
    <property type="nucleotide sequence ID" value="XM_007376446.1"/>
</dbReference>
<keyword evidence="7" id="KW-0336">GPI-anchor</keyword>
<dbReference type="InterPro" id="IPR008966">
    <property type="entry name" value="Adhesion_dom_sf"/>
</dbReference>
<dbReference type="HOGENOM" id="CLU_031316_2_0_1"/>
<dbReference type="PANTHER" id="PTHR33793:SF2">
    <property type="entry name" value="AGGLUTININ-LIKE PROTEIN 6"/>
    <property type="match status" value="1"/>
</dbReference>
<feature type="signal peptide" evidence="16">
    <location>
        <begin position="1"/>
        <end position="17"/>
    </location>
</feature>
<dbReference type="GO" id="GO:0098609">
    <property type="term" value="P:cell-cell adhesion"/>
    <property type="evidence" value="ECO:0007669"/>
    <property type="project" value="TreeGrafter"/>
</dbReference>
<dbReference type="InterPro" id="IPR033504">
    <property type="entry name" value="ALS"/>
</dbReference>
<dbReference type="InterPro" id="IPR024672">
    <property type="entry name" value="Agglutinin-like_N"/>
</dbReference>
<evidence type="ECO:0000256" key="13">
    <source>
        <dbReference type="ARBA" id="ARBA00023157"/>
    </source>
</evidence>
<dbReference type="GO" id="GO:0005886">
    <property type="term" value="C:plasma membrane"/>
    <property type="evidence" value="ECO:0007669"/>
    <property type="project" value="UniProtKB-SubCell"/>
</dbReference>
<dbReference type="Gene3D" id="2.60.40.2430">
    <property type="entry name" value="Agglutinin-like protein, N-terminal domain, N2 subdomain"/>
    <property type="match status" value="1"/>
</dbReference>
<dbReference type="OMA" id="TINTCWS"/>
<dbReference type="eggNOG" id="ENOG502RGCG">
    <property type="taxonomic scope" value="Eukaryota"/>
</dbReference>
<keyword evidence="19" id="KW-1185">Reference proteome</keyword>
<keyword evidence="5" id="KW-0134">Cell wall</keyword>
<evidence type="ECO:0000313" key="18">
    <source>
        <dbReference type="EMBL" id="EGW31730.1"/>
    </source>
</evidence>
<keyword evidence="15" id="KW-0449">Lipoprotein</keyword>
<dbReference type="GO" id="GO:1903561">
    <property type="term" value="C:extracellular vesicle"/>
    <property type="evidence" value="ECO:0007669"/>
    <property type="project" value="TreeGrafter"/>
</dbReference>
<evidence type="ECO:0000256" key="9">
    <source>
        <dbReference type="ARBA" id="ARBA00022737"/>
    </source>
</evidence>
<evidence type="ECO:0000256" key="11">
    <source>
        <dbReference type="ARBA" id="ARBA00023026"/>
    </source>
</evidence>
<keyword evidence="4" id="KW-1003">Cell membrane</keyword>
<gene>
    <name evidence="18" type="ORF">SPAPADRAFT_141433</name>
</gene>
<keyword evidence="14" id="KW-0325">Glycoprotein</keyword>
<sequence length="444" mass="48354">MLNFFIYFVLVFSFTIAKQISGVFTSFDSLVWKKAANYPFPAPQFPSWIATLSWKIKGSNMSAGDTFTLTMPCVFKFTTSQRSINLSLGTTNYATCTFNPGDIVVAFSKLECVLSNSVNPRTDSFGTINFPITFNTGGSALDTDIQDSTCFVNGKNVVTFSDGNNKISTSVLFSGGSNEDPEQVVFKSRVIPTLNKQQHFLLAGNCPSGYTSGTLGMQIVSLGATIDCRSIHMAITNSLNDWFMPKNTKLKFSHTFVCDPVTFVLTYQNIPKGYRPFIDALVSVILGSKVTVIYLNNYICSNKLGLVNNDRFIEWGPYTNNDAGGNGEAVEIITKTYTGSTTQISTMPFATSHDRTKTIVVEVPVPTITTTTTYIGISTSFATSSALPGSTARVVEYDPVHTTTTINTCWSGQTGTFTTTYSTSTWATDTELIVIPCLISSTIS</sequence>
<dbReference type="Pfam" id="PF11766">
    <property type="entry name" value="Candida_ALS_N"/>
    <property type="match status" value="1"/>
</dbReference>
<evidence type="ECO:0000313" key="19">
    <source>
        <dbReference type="Proteomes" id="UP000000709"/>
    </source>
</evidence>
<name>G3ARC3_SPAPN</name>
<evidence type="ECO:0000256" key="3">
    <source>
        <dbReference type="ARBA" id="ARBA00007021"/>
    </source>
</evidence>
<keyword evidence="13" id="KW-1015">Disulfide bond</keyword>
<comment type="similarity">
    <text evidence="3">Belongs to the ALS family.</text>
</comment>
<dbReference type="GeneID" id="18870375"/>
<evidence type="ECO:0000256" key="14">
    <source>
        <dbReference type="ARBA" id="ARBA00023180"/>
    </source>
</evidence>
<keyword evidence="10" id="KW-0130">Cell adhesion</keyword>
<dbReference type="GO" id="GO:0030446">
    <property type="term" value="C:hyphal cell wall"/>
    <property type="evidence" value="ECO:0007669"/>
    <property type="project" value="TreeGrafter"/>
</dbReference>
<reference evidence="18 19" key="1">
    <citation type="journal article" date="2011" name="Proc. Natl. Acad. Sci. U.S.A.">
        <title>Comparative genomics of xylose-fermenting fungi for enhanced biofuel production.</title>
        <authorList>
            <person name="Wohlbach D.J."/>
            <person name="Kuo A."/>
            <person name="Sato T.K."/>
            <person name="Potts K.M."/>
            <person name="Salamov A.A."/>
            <person name="LaButti K.M."/>
            <person name="Sun H."/>
            <person name="Clum A."/>
            <person name="Pangilinan J.L."/>
            <person name="Lindquist E.A."/>
            <person name="Lucas S."/>
            <person name="Lapidus A."/>
            <person name="Jin M."/>
            <person name="Gunawan C."/>
            <person name="Balan V."/>
            <person name="Dale B.E."/>
            <person name="Jeffries T.W."/>
            <person name="Zinkel R."/>
            <person name="Barry K.W."/>
            <person name="Grigoriev I.V."/>
            <person name="Gasch A.P."/>
        </authorList>
    </citation>
    <scope>NUCLEOTIDE SEQUENCE [LARGE SCALE GENOMIC DNA]</scope>
    <source>
        <strain evidence="19">NRRL Y-27907 / 11-Y1</strain>
    </source>
</reference>
<dbReference type="OrthoDB" id="3981162at2759"/>
<keyword evidence="9" id="KW-0677">Repeat</keyword>
<dbReference type="FunCoup" id="G3ARC3">
    <property type="interactions" value="27"/>
</dbReference>
<feature type="domain" description="Agglutinin-like protein N-terminal" evidence="17">
    <location>
        <begin position="53"/>
        <end position="300"/>
    </location>
</feature>
<evidence type="ECO:0000256" key="10">
    <source>
        <dbReference type="ARBA" id="ARBA00022889"/>
    </source>
</evidence>
<dbReference type="Proteomes" id="UP000000709">
    <property type="component" value="Unassembled WGS sequence"/>
</dbReference>
<dbReference type="AlphaFoldDB" id="G3ARC3"/>
<comment type="subcellular location">
    <subcellularLocation>
        <location evidence="2">Cell membrane</location>
        <topology evidence="2">Lipid-anchor</topology>
        <topology evidence="2">GPI-anchor</topology>
    </subcellularLocation>
    <subcellularLocation>
        <location evidence="1">Secreted</location>
        <location evidence="1">Cell wall</location>
    </subcellularLocation>
</comment>
<dbReference type="KEGG" id="spaa:SPAPADRAFT_141433"/>
<evidence type="ECO:0000256" key="4">
    <source>
        <dbReference type="ARBA" id="ARBA00022475"/>
    </source>
</evidence>
<keyword evidence="6" id="KW-0964">Secreted</keyword>
<evidence type="ECO:0000256" key="7">
    <source>
        <dbReference type="ARBA" id="ARBA00022622"/>
    </source>
</evidence>
<dbReference type="SMART" id="SM01056">
    <property type="entry name" value="Candida_ALS_N"/>
    <property type="match status" value="1"/>
</dbReference>
<evidence type="ECO:0000256" key="5">
    <source>
        <dbReference type="ARBA" id="ARBA00022512"/>
    </source>
</evidence>
<evidence type="ECO:0000256" key="2">
    <source>
        <dbReference type="ARBA" id="ARBA00004609"/>
    </source>
</evidence>
<evidence type="ECO:0000256" key="1">
    <source>
        <dbReference type="ARBA" id="ARBA00004191"/>
    </source>
</evidence>
<dbReference type="PANTHER" id="PTHR33793">
    <property type="entry name" value="ALPHA-AGGLUTININ"/>
    <property type="match status" value="1"/>
</dbReference>
<dbReference type="EMBL" id="GL996503">
    <property type="protein sequence ID" value="EGW31730.1"/>
    <property type="molecule type" value="Genomic_DNA"/>
</dbReference>
<evidence type="ECO:0000256" key="6">
    <source>
        <dbReference type="ARBA" id="ARBA00022525"/>
    </source>
</evidence>
<dbReference type="InterPro" id="IPR043063">
    <property type="entry name" value="Agglutinin-like_N_N2"/>
</dbReference>
<dbReference type="Pfam" id="PF05792">
    <property type="entry name" value="Candida_ALS"/>
    <property type="match status" value="2"/>
</dbReference>
<accession>G3ARC3</accession>
<dbReference type="Gene3D" id="2.60.40.1280">
    <property type="match status" value="1"/>
</dbReference>
<dbReference type="GO" id="GO:0030445">
    <property type="term" value="C:yeast-form cell wall"/>
    <property type="evidence" value="ECO:0007669"/>
    <property type="project" value="TreeGrafter"/>
</dbReference>
<protein>
    <recommendedName>
        <fullName evidence="17">Agglutinin-like protein N-terminal domain-containing protein</fullName>
    </recommendedName>
</protein>
<dbReference type="GO" id="GO:0098552">
    <property type="term" value="C:side of membrane"/>
    <property type="evidence" value="ECO:0007669"/>
    <property type="project" value="UniProtKB-KW"/>
</dbReference>
<organism evidence="19">
    <name type="scientific">Spathaspora passalidarum (strain NRRL Y-27907 / 11-Y1)</name>
    <dbReference type="NCBI Taxonomy" id="619300"/>
    <lineage>
        <taxon>Eukaryota</taxon>
        <taxon>Fungi</taxon>
        <taxon>Dikarya</taxon>
        <taxon>Ascomycota</taxon>
        <taxon>Saccharomycotina</taxon>
        <taxon>Pichiomycetes</taxon>
        <taxon>Debaryomycetaceae</taxon>
        <taxon>Spathaspora</taxon>
    </lineage>
</organism>
<evidence type="ECO:0000256" key="12">
    <source>
        <dbReference type="ARBA" id="ARBA00023136"/>
    </source>
</evidence>
<keyword evidence="12" id="KW-0472">Membrane</keyword>
<dbReference type="GO" id="GO:0030448">
    <property type="term" value="P:hyphal growth"/>
    <property type="evidence" value="ECO:0007669"/>
    <property type="project" value="TreeGrafter"/>
</dbReference>
<proteinExistence type="inferred from homology"/>